<evidence type="ECO:0000313" key="4">
    <source>
        <dbReference type="Proteomes" id="UP000515804"/>
    </source>
</evidence>
<accession>A0A7G9SST0</accession>
<sequence>MGKTLLVILLGVLACAGAMAQSRGDWVLGQWQGGAYWFPGVVQERNGDKVTIQYDDGTTETVSLKRIKSYNWALGTRVECQWSGGSEWYSGKIAGMAKDGSEIDVLYDDGDRERIATGGCRSR</sequence>
<protein>
    <recommendedName>
        <fullName evidence="2">Agenet-like domain-containing protein</fullName>
    </recommendedName>
</protein>
<organism evidence="3 4">
    <name type="scientific">Thermomonas carbonis</name>
    <dbReference type="NCBI Taxonomy" id="1463158"/>
    <lineage>
        <taxon>Bacteria</taxon>
        <taxon>Pseudomonadati</taxon>
        <taxon>Pseudomonadota</taxon>
        <taxon>Gammaproteobacteria</taxon>
        <taxon>Lysobacterales</taxon>
        <taxon>Lysobacteraceae</taxon>
        <taxon>Thermomonas</taxon>
    </lineage>
</organism>
<feature type="domain" description="Agenet-like" evidence="2">
    <location>
        <begin position="37"/>
        <end position="67"/>
    </location>
</feature>
<evidence type="ECO:0000313" key="3">
    <source>
        <dbReference type="EMBL" id="QNN70905.1"/>
    </source>
</evidence>
<keyword evidence="1" id="KW-0732">Signal</keyword>
<evidence type="ECO:0000256" key="1">
    <source>
        <dbReference type="SAM" id="SignalP"/>
    </source>
</evidence>
<keyword evidence="4" id="KW-1185">Reference proteome</keyword>
<dbReference type="Pfam" id="PF05641">
    <property type="entry name" value="Agenet"/>
    <property type="match status" value="1"/>
</dbReference>
<dbReference type="Proteomes" id="UP000515804">
    <property type="component" value="Chromosome"/>
</dbReference>
<proteinExistence type="predicted"/>
<gene>
    <name evidence="3" type="ORF">H9L16_04800</name>
</gene>
<dbReference type="InterPro" id="IPR008395">
    <property type="entry name" value="Agenet-like_dom"/>
</dbReference>
<dbReference type="KEGG" id="tcn:H9L16_04800"/>
<reference evidence="3 4" key="1">
    <citation type="submission" date="2020-08" db="EMBL/GenBank/DDBJ databases">
        <title>Genome sequence of Thermomonas carbonis KCTC 42013T.</title>
        <authorList>
            <person name="Hyun D.-W."/>
            <person name="Bae J.-W."/>
        </authorList>
    </citation>
    <scope>NUCLEOTIDE SEQUENCE [LARGE SCALE GENOMIC DNA]</scope>
    <source>
        <strain evidence="3 4">KCTC 42013</strain>
    </source>
</reference>
<feature type="chain" id="PRO_5028952647" description="Agenet-like domain-containing protein" evidence="1">
    <location>
        <begin position="21"/>
        <end position="123"/>
    </location>
</feature>
<dbReference type="Gene3D" id="2.30.30.140">
    <property type="match status" value="2"/>
</dbReference>
<evidence type="ECO:0000259" key="2">
    <source>
        <dbReference type="Pfam" id="PF05641"/>
    </source>
</evidence>
<dbReference type="CDD" id="cd04508">
    <property type="entry name" value="Tudor_SF"/>
    <property type="match status" value="1"/>
</dbReference>
<dbReference type="SUPFAM" id="SSF63748">
    <property type="entry name" value="Tudor/PWWP/MBT"/>
    <property type="match status" value="1"/>
</dbReference>
<dbReference type="PROSITE" id="PS51257">
    <property type="entry name" value="PROKAR_LIPOPROTEIN"/>
    <property type="match status" value="1"/>
</dbReference>
<dbReference type="EMBL" id="CP060719">
    <property type="protein sequence ID" value="QNN70905.1"/>
    <property type="molecule type" value="Genomic_DNA"/>
</dbReference>
<name>A0A7G9SST0_9GAMM</name>
<dbReference type="AlphaFoldDB" id="A0A7G9SST0"/>
<dbReference type="RefSeq" id="WP_187553420.1">
    <property type="nucleotide sequence ID" value="NZ_BMZL01000001.1"/>
</dbReference>
<feature type="signal peptide" evidence="1">
    <location>
        <begin position="1"/>
        <end position="20"/>
    </location>
</feature>